<dbReference type="EMBL" id="LAZR01029476">
    <property type="protein sequence ID" value="KKL59468.1"/>
    <property type="molecule type" value="Genomic_DNA"/>
</dbReference>
<dbReference type="AlphaFoldDB" id="A0A0F9DCK6"/>
<reference evidence="1" key="1">
    <citation type="journal article" date="2015" name="Nature">
        <title>Complex archaea that bridge the gap between prokaryotes and eukaryotes.</title>
        <authorList>
            <person name="Spang A."/>
            <person name="Saw J.H."/>
            <person name="Jorgensen S.L."/>
            <person name="Zaremba-Niedzwiedzka K."/>
            <person name="Martijn J."/>
            <person name="Lind A.E."/>
            <person name="van Eijk R."/>
            <person name="Schleper C."/>
            <person name="Guy L."/>
            <person name="Ettema T.J."/>
        </authorList>
    </citation>
    <scope>NUCLEOTIDE SEQUENCE</scope>
</reference>
<proteinExistence type="predicted"/>
<sequence length="160" mass="18360">MTNPWDFDELCRMGGQMLHDERVDVDFEALLWAIGGVESSFGTFFGPRHENAYCRGGRYFSRVLTRKHNCMAHCSYGPWQLMYANAVSIKKAITPELMLEPLHALPITVGWMRRVVRRGANTPSKIADAWNSGSHRDSIVPRKYIIKVLSLYRERVDARS</sequence>
<organism evidence="1">
    <name type="scientific">marine sediment metagenome</name>
    <dbReference type="NCBI Taxonomy" id="412755"/>
    <lineage>
        <taxon>unclassified sequences</taxon>
        <taxon>metagenomes</taxon>
        <taxon>ecological metagenomes</taxon>
    </lineage>
</organism>
<comment type="caution">
    <text evidence="1">The sequence shown here is derived from an EMBL/GenBank/DDBJ whole genome shotgun (WGS) entry which is preliminary data.</text>
</comment>
<name>A0A0F9DCK6_9ZZZZ</name>
<evidence type="ECO:0008006" key="2">
    <source>
        <dbReference type="Google" id="ProtNLM"/>
    </source>
</evidence>
<protein>
    <recommendedName>
        <fullName evidence="2">Transglycosylase SLT domain-containing protein</fullName>
    </recommendedName>
</protein>
<gene>
    <name evidence="1" type="ORF">LCGC14_2215080</name>
</gene>
<evidence type="ECO:0000313" key="1">
    <source>
        <dbReference type="EMBL" id="KKL59468.1"/>
    </source>
</evidence>
<accession>A0A0F9DCK6</accession>